<evidence type="ECO:0000256" key="6">
    <source>
        <dbReference type="ARBA" id="ARBA00023315"/>
    </source>
</evidence>
<accession>A0ABQ1J5L6</accession>
<feature type="compositionally biased region" description="Polar residues" evidence="7">
    <location>
        <begin position="10"/>
        <end position="19"/>
    </location>
</feature>
<comment type="subcellular location">
    <subcellularLocation>
        <location evidence="1">Cell inner membrane</location>
    </subcellularLocation>
</comment>
<feature type="region of interest" description="Disordered" evidence="7">
    <location>
        <begin position="1"/>
        <end position="34"/>
    </location>
</feature>
<dbReference type="Pfam" id="PF03279">
    <property type="entry name" value="Lip_A_acyltrans"/>
    <property type="match status" value="1"/>
</dbReference>
<name>A0ABQ1J5L6_9PROT</name>
<protein>
    <submittedName>
        <fullName evidence="8">Lipid A biosynthesis lauroyl acyltransferase</fullName>
    </submittedName>
</protein>
<dbReference type="EMBL" id="BMDZ01000095">
    <property type="protein sequence ID" value="GGB60562.1"/>
    <property type="molecule type" value="Genomic_DNA"/>
</dbReference>
<keyword evidence="2" id="KW-1003">Cell membrane</keyword>
<feature type="compositionally biased region" description="Low complexity" evidence="7">
    <location>
        <begin position="20"/>
        <end position="30"/>
    </location>
</feature>
<dbReference type="RefSeq" id="WP_229708582.1">
    <property type="nucleotide sequence ID" value="NZ_BMDZ01000095.1"/>
</dbReference>
<organism evidence="8 9">
    <name type="scientific">Tistrella bauzanensis</name>
    <dbReference type="NCBI Taxonomy" id="657419"/>
    <lineage>
        <taxon>Bacteria</taxon>
        <taxon>Pseudomonadati</taxon>
        <taxon>Pseudomonadota</taxon>
        <taxon>Alphaproteobacteria</taxon>
        <taxon>Geminicoccales</taxon>
        <taxon>Geminicoccaceae</taxon>
        <taxon>Tistrella</taxon>
    </lineage>
</organism>
<dbReference type="GO" id="GO:0016746">
    <property type="term" value="F:acyltransferase activity"/>
    <property type="evidence" value="ECO:0007669"/>
    <property type="project" value="UniProtKB-KW"/>
</dbReference>
<evidence type="ECO:0000256" key="7">
    <source>
        <dbReference type="SAM" id="MobiDB-lite"/>
    </source>
</evidence>
<evidence type="ECO:0000256" key="3">
    <source>
        <dbReference type="ARBA" id="ARBA00022519"/>
    </source>
</evidence>
<evidence type="ECO:0000256" key="2">
    <source>
        <dbReference type="ARBA" id="ARBA00022475"/>
    </source>
</evidence>
<evidence type="ECO:0000313" key="9">
    <source>
        <dbReference type="Proteomes" id="UP000603352"/>
    </source>
</evidence>
<keyword evidence="4" id="KW-0808">Transferase</keyword>
<keyword evidence="6 8" id="KW-0012">Acyltransferase</keyword>
<dbReference type="Proteomes" id="UP000603352">
    <property type="component" value="Unassembled WGS sequence"/>
</dbReference>
<evidence type="ECO:0000313" key="8">
    <source>
        <dbReference type="EMBL" id="GGB60562.1"/>
    </source>
</evidence>
<keyword evidence="9" id="KW-1185">Reference proteome</keyword>
<reference evidence="9" key="1">
    <citation type="journal article" date="2019" name="Int. J. Syst. Evol. Microbiol.">
        <title>The Global Catalogue of Microorganisms (GCM) 10K type strain sequencing project: providing services to taxonomists for standard genome sequencing and annotation.</title>
        <authorList>
            <consortium name="The Broad Institute Genomics Platform"/>
            <consortium name="The Broad Institute Genome Sequencing Center for Infectious Disease"/>
            <person name="Wu L."/>
            <person name="Ma J."/>
        </authorList>
    </citation>
    <scope>NUCLEOTIDE SEQUENCE [LARGE SCALE GENOMIC DNA]</scope>
    <source>
        <strain evidence="9">CGMCC 1.10188</strain>
    </source>
</reference>
<dbReference type="CDD" id="cd07984">
    <property type="entry name" value="LPLAT_LABLAT-like"/>
    <property type="match status" value="1"/>
</dbReference>
<evidence type="ECO:0000256" key="5">
    <source>
        <dbReference type="ARBA" id="ARBA00023136"/>
    </source>
</evidence>
<dbReference type="PANTHER" id="PTHR30606">
    <property type="entry name" value="LIPID A BIOSYNTHESIS LAUROYL ACYLTRANSFERASE"/>
    <property type="match status" value="1"/>
</dbReference>
<evidence type="ECO:0000256" key="4">
    <source>
        <dbReference type="ARBA" id="ARBA00022679"/>
    </source>
</evidence>
<comment type="caution">
    <text evidence="8">The sequence shown here is derived from an EMBL/GenBank/DDBJ whole genome shotgun (WGS) entry which is preliminary data.</text>
</comment>
<dbReference type="PANTHER" id="PTHR30606:SF9">
    <property type="entry name" value="LIPID A BIOSYNTHESIS LAUROYLTRANSFERASE"/>
    <property type="match status" value="1"/>
</dbReference>
<proteinExistence type="predicted"/>
<sequence>MTASDHKPTATGSPGATNSPATTTPAYETPPMTPRRWLESLGARAAFGFARMIGLERASATGAWLARTIGPRIKVSRIARRNIARAFPDLDAPAIEAILRGMWDNLGRTAFEVVHLDRFDCTGADPDRVEVIGGEHVFTVRDDNRPGIFVSGHFGNWELASLVATQQGIELTQVYRAANDTAVEQLIQASRHRAGGATDFLPKGARTAREIIKRLKAGGHLALLIDQKLNTGTALPFFGRDAMSTTAHTEFAVRFNAPLVTARVERLHGPRFRVIIDPPIEPTPLPGETPDQTADRLARLVNTRLENWIRARPDLWFWVHKRWPD</sequence>
<keyword evidence="5" id="KW-0472">Membrane</keyword>
<keyword evidence="3" id="KW-0997">Cell inner membrane</keyword>
<dbReference type="InterPro" id="IPR004960">
    <property type="entry name" value="LipA_acyltrans"/>
</dbReference>
<evidence type="ECO:0000256" key="1">
    <source>
        <dbReference type="ARBA" id="ARBA00004533"/>
    </source>
</evidence>
<gene>
    <name evidence="8" type="ORF">GCM10011505_46610</name>
</gene>